<dbReference type="EMBL" id="CM042014">
    <property type="protein sequence ID" value="KAI3721206.1"/>
    <property type="molecule type" value="Genomic_DNA"/>
</dbReference>
<gene>
    <name evidence="1" type="ORF">L2E82_32212</name>
</gene>
<comment type="caution">
    <text evidence="1">The sequence shown here is derived from an EMBL/GenBank/DDBJ whole genome shotgun (WGS) entry which is preliminary data.</text>
</comment>
<proteinExistence type="predicted"/>
<keyword evidence="2" id="KW-1185">Reference proteome</keyword>
<dbReference type="Proteomes" id="UP001055811">
    <property type="component" value="Linkage Group LG06"/>
</dbReference>
<organism evidence="1 2">
    <name type="scientific">Cichorium intybus</name>
    <name type="common">Chicory</name>
    <dbReference type="NCBI Taxonomy" id="13427"/>
    <lineage>
        <taxon>Eukaryota</taxon>
        <taxon>Viridiplantae</taxon>
        <taxon>Streptophyta</taxon>
        <taxon>Embryophyta</taxon>
        <taxon>Tracheophyta</taxon>
        <taxon>Spermatophyta</taxon>
        <taxon>Magnoliopsida</taxon>
        <taxon>eudicotyledons</taxon>
        <taxon>Gunneridae</taxon>
        <taxon>Pentapetalae</taxon>
        <taxon>asterids</taxon>
        <taxon>campanulids</taxon>
        <taxon>Asterales</taxon>
        <taxon>Asteraceae</taxon>
        <taxon>Cichorioideae</taxon>
        <taxon>Cichorieae</taxon>
        <taxon>Cichoriinae</taxon>
        <taxon>Cichorium</taxon>
    </lineage>
</organism>
<name>A0ACB9BG58_CICIN</name>
<protein>
    <submittedName>
        <fullName evidence="1">Uncharacterized protein</fullName>
    </submittedName>
</protein>
<reference evidence="1 2" key="2">
    <citation type="journal article" date="2022" name="Mol. Ecol. Resour.">
        <title>The genomes of chicory, endive, great burdock and yacon provide insights into Asteraceae paleo-polyploidization history and plant inulin production.</title>
        <authorList>
            <person name="Fan W."/>
            <person name="Wang S."/>
            <person name="Wang H."/>
            <person name="Wang A."/>
            <person name="Jiang F."/>
            <person name="Liu H."/>
            <person name="Zhao H."/>
            <person name="Xu D."/>
            <person name="Zhang Y."/>
        </authorList>
    </citation>
    <scope>NUCLEOTIDE SEQUENCE [LARGE SCALE GENOMIC DNA]</scope>
    <source>
        <strain evidence="2">cv. Punajuju</strain>
        <tissue evidence="1">Leaves</tissue>
    </source>
</reference>
<evidence type="ECO:0000313" key="2">
    <source>
        <dbReference type="Proteomes" id="UP001055811"/>
    </source>
</evidence>
<accession>A0ACB9BG58</accession>
<reference evidence="2" key="1">
    <citation type="journal article" date="2022" name="Mol. Ecol. Resour.">
        <title>The genomes of chicory, endive, great burdock and yacon provide insights into Asteraceae palaeo-polyploidization history and plant inulin production.</title>
        <authorList>
            <person name="Fan W."/>
            <person name="Wang S."/>
            <person name="Wang H."/>
            <person name="Wang A."/>
            <person name="Jiang F."/>
            <person name="Liu H."/>
            <person name="Zhao H."/>
            <person name="Xu D."/>
            <person name="Zhang Y."/>
        </authorList>
    </citation>
    <scope>NUCLEOTIDE SEQUENCE [LARGE SCALE GENOMIC DNA]</scope>
    <source>
        <strain evidence="2">cv. Punajuju</strain>
    </source>
</reference>
<sequence>MIACTVAGGGGGSVVTSSVSLLLLTIHSISISIFVFRFAWIAPLLSRSNLLITRDIEWANITLGFQQVFDVISSDGELRIWDSVQHRTISSAWPVGYIVQHMGL</sequence>
<evidence type="ECO:0000313" key="1">
    <source>
        <dbReference type="EMBL" id="KAI3721206.1"/>
    </source>
</evidence>